<reference evidence="15 16" key="1">
    <citation type="journal article" date="2012" name="Nat. Biotechnol.">
        <title>Draft genome sequence of pigeonpea (Cajanus cajan), an orphan legume crop of resource-poor farmers.</title>
        <authorList>
            <person name="Varshney R.K."/>
            <person name="Chen W."/>
            <person name="Li Y."/>
            <person name="Bharti A.K."/>
            <person name="Saxena R.K."/>
            <person name="Schlueter J.A."/>
            <person name="Donoghue M.T."/>
            <person name="Azam S."/>
            <person name="Fan G."/>
            <person name="Whaley A.M."/>
            <person name="Farmer A.D."/>
            <person name="Sheridan J."/>
            <person name="Iwata A."/>
            <person name="Tuteja R."/>
            <person name="Penmetsa R.V."/>
            <person name="Wu W."/>
            <person name="Upadhyaya H.D."/>
            <person name="Yang S.P."/>
            <person name="Shah T."/>
            <person name="Saxena K.B."/>
            <person name="Michael T."/>
            <person name="McCombie W.R."/>
            <person name="Yang B."/>
            <person name="Zhang G."/>
            <person name="Yang H."/>
            <person name="Wang J."/>
            <person name="Spillane C."/>
            <person name="Cook D.R."/>
            <person name="May G.D."/>
            <person name="Xu X."/>
            <person name="Jackson S.A."/>
        </authorList>
    </citation>
    <scope>NUCLEOTIDE SEQUENCE [LARGE SCALE GENOMIC DNA]</scope>
    <source>
        <strain evidence="16">cv. Asha</strain>
    </source>
</reference>
<dbReference type="STRING" id="3821.A0A151U0E1"/>
<evidence type="ECO:0000256" key="13">
    <source>
        <dbReference type="SAM" id="SignalP"/>
    </source>
</evidence>
<evidence type="ECO:0000256" key="1">
    <source>
        <dbReference type="ARBA" id="ARBA00004479"/>
    </source>
</evidence>
<evidence type="ECO:0000256" key="4">
    <source>
        <dbReference type="ARBA" id="ARBA00022723"/>
    </source>
</evidence>
<name>A0A151U0E1_CAJCA</name>
<feature type="transmembrane region" description="Helical" evidence="12">
    <location>
        <begin position="137"/>
        <end position="156"/>
    </location>
</feature>
<feature type="domain" description="Phytocyanin" evidence="14">
    <location>
        <begin position="27"/>
        <end position="127"/>
    </location>
</feature>
<dbReference type="GO" id="GO:0009055">
    <property type="term" value="F:electron transfer activity"/>
    <property type="evidence" value="ECO:0007669"/>
    <property type="project" value="InterPro"/>
</dbReference>
<protein>
    <submittedName>
        <fullName evidence="15">Mavicyanin</fullName>
    </submittedName>
</protein>
<dbReference type="Gramene" id="C.cajan_05175.t">
    <property type="protein sequence ID" value="C.cajan_05175.t"/>
    <property type="gene ID" value="C.cajan_05175"/>
</dbReference>
<dbReference type="OMA" id="WAEANQF"/>
<keyword evidence="10" id="KW-1015">Disulfide bond</keyword>
<evidence type="ECO:0000259" key="14">
    <source>
        <dbReference type="PROSITE" id="PS51485"/>
    </source>
</evidence>
<dbReference type="SUPFAM" id="SSF49503">
    <property type="entry name" value="Cupredoxins"/>
    <property type="match status" value="1"/>
</dbReference>
<dbReference type="Gene3D" id="2.60.40.420">
    <property type="entry name" value="Cupredoxins - blue copper proteins"/>
    <property type="match status" value="1"/>
</dbReference>
<dbReference type="InterPro" id="IPR008972">
    <property type="entry name" value="Cupredoxin"/>
</dbReference>
<dbReference type="OrthoDB" id="687943at2759"/>
<dbReference type="CDD" id="cd04216">
    <property type="entry name" value="Phytocyanin"/>
    <property type="match status" value="1"/>
</dbReference>
<dbReference type="PROSITE" id="PS51485">
    <property type="entry name" value="PHYTOCYANIN"/>
    <property type="match status" value="1"/>
</dbReference>
<keyword evidence="4" id="KW-0479">Metal-binding</keyword>
<evidence type="ECO:0000256" key="10">
    <source>
        <dbReference type="ARBA" id="ARBA00023157"/>
    </source>
</evidence>
<dbReference type="PANTHER" id="PTHR33021">
    <property type="entry name" value="BLUE COPPER PROTEIN"/>
    <property type="match status" value="1"/>
</dbReference>
<keyword evidence="3 12" id="KW-0812">Transmembrane</keyword>
<organism evidence="15 16">
    <name type="scientific">Cajanus cajan</name>
    <name type="common">Pigeon pea</name>
    <name type="synonym">Cajanus indicus</name>
    <dbReference type="NCBI Taxonomy" id="3821"/>
    <lineage>
        <taxon>Eukaryota</taxon>
        <taxon>Viridiplantae</taxon>
        <taxon>Streptophyta</taxon>
        <taxon>Embryophyta</taxon>
        <taxon>Tracheophyta</taxon>
        <taxon>Spermatophyta</taxon>
        <taxon>Magnoliopsida</taxon>
        <taxon>eudicotyledons</taxon>
        <taxon>Gunneridae</taxon>
        <taxon>Pentapetalae</taxon>
        <taxon>rosids</taxon>
        <taxon>fabids</taxon>
        <taxon>Fabales</taxon>
        <taxon>Fabaceae</taxon>
        <taxon>Papilionoideae</taxon>
        <taxon>50 kb inversion clade</taxon>
        <taxon>NPAAA clade</taxon>
        <taxon>indigoferoid/millettioid clade</taxon>
        <taxon>Phaseoleae</taxon>
        <taxon>Cajanus</taxon>
    </lineage>
</organism>
<evidence type="ECO:0000313" key="15">
    <source>
        <dbReference type="EMBL" id="KYP72704.1"/>
    </source>
</evidence>
<gene>
    <name evidence="15" type="ORF">KK1_005304</name>
</gene>
<evidence type="ECO:0000256" key="6">
    <source>
        <dbReference type="ARBA" id="ARBA00022982"/>
    </source>
</evidence>
<dbReference type="EMBL" id="CM003604">
    <property type="protein sequence ID" value="KYP72704.1"/>
    <property type="molecule type" value="Genomic_DNA"/>
</dbReference>
<dbReference type="InterPro" id="IPR003245">
    <property type="entry name" value="Phytocyanin_dom"/>
</dbReference>
<accession>A0A151U0E1</accession>
<comment type="subcellular location">
    <subcellularLocation>
        <location evidence="1">Membrane</location>
        <topology evidence="1">Single-pass type I membrane protein</topology>
    </subcellularLocation>
</comment>
<evidence type="ECO:0000256" key="8">
    <source>
        <dbReference type="ARBA" id="ARBA00023008"/>
    </source>
</evidence>
<keyword evidence="2" id="KW-0813">Transport</keyword>
<evidence type="ECO:0000256" key="2">
    <source>
        <dbReference type="ARBA" id="ARBA00022448"/>
    </source>
</evidence>
<dbReference type="GO" id="GO:0009610">
    <property type="term" value="P:response to symbiotic fungus"/>
    <property type="evidence" value="ECO:0007669"/>
    <property type="project" value="UniProtKB-ARBA"/>
</dbReference>
<keyword evidence="16" id="KW-1185">Reference proteome</keyword>
<dbReference type="Pfam" id="PF02298">
    <property type="entry name" value="Cu_bind_like"/>
    <property type="match status" value="1"/>
</dbReference>
<keyword evidence="11" id="KW-0325">Glycoprotein</keyword>
<evidence type="ECO:0000256" key="11">
    <source>
        <dbReference type="ARBA" id="ARBA00023180"/>
    </source>
</evidence>
<evidence type="ECO:0000256" key="7">
    <source>
        <dbReference type="ARBA" id="ARBA00022989"/>
    </source>
</evidence>
<dbReference type="FunFam" id="2.60.40.420:FF:000067">
    <property type="entry name" value="Cupredoxin superfamily protein"/>
    <property type="match status" value="1"/>
</dbReference>
<keyword evidence="8" id="KW-0186">Copper</keyword>
<feature type="signal peptide" evidence="13">
    <location>
        <begin position="1"/>
        <end position="26"/>
    </location>
</feature>
<dbReference type="Proteomes" id="UP000075243">
    <property type="component" value="Chromosome 2"/>
</dbReference>
<evidence type="ECO:0000256" key="5">
    <source>
        <dbReference type="ARBA" id="ARBA00022729"/>
    </source>
</evidence>
<evidence type="ECO:0000256" key="9">
    <source>
        <dbReference type="ARBA" id="ARBA00023136"/>
    </source>
</evidence>
<keyword evidence="6" id="KW-0249">Electron transport</keyword>
<proteinExistence type="predicted"/>
<evidence type="ECO:0000313" key="16">
    <source>
        <dbReference type="Proteomes" id="UP000075243"/>
    </source>
</evidence>
<sequence>MASAAPSRLVVLAISMVYLFSSVAMATDFVVGGEKGWTLDFNYTEWAQDKVFHVGDNLLFNYDNTKHNVVKVNGTQFQECNFTANNEVLSSGKDTITLKAEGKKWYACGKANHCADHQMKFAINVEAAAPAPAPSSANSVIASLSGVFLFAIAAIFA</sequence>
<dbReference type="PANTHER" id="PTHR33021:SF549">
    <property type="entry name" value="BLUE COPPER PROTEIN 1B"/>
    <property type="match status" value="1"/>
</dbReference>
<keyword evidence="5 13" id="KW-0732">Signal</keyword>
<dbReference type="GO" id="GO:0046872">
    <property type="term" value="F:metal ion binding"/>
    <property type="evidence" value="ECO:0007669"/>
    <property type="project" value="UniProtKB-KW"/>
</dbReference>
<evidence type="ECO:0000256" key="12">
    <source>
        <dbReference type="SAM" id="Phobius"/>
    </source>
</evidence>
<evidence type="ECO:0000256" key="3">
    <source>
        <dbReference type="ARBA" id="ARBA00022692"/>
    </source>
</evidence>
<keyword evidence="9 12" id="KW-0472">Membrane</keyword>
<dbReference type="AlphaFoldDB" id="A0A151U0E1"/>
<keyword evidence="7 12" id="KW-1133">Transmembrane helix</keyword>
<dbReference type="GO" id="GO:0005886">
    <property type="term" value="C:plasma membrane"/>
    <property type="evidence" value="ECO:0007669"/>
    <property type="project" value="TreeGrafter"/>
</dbReference>
<dbReference type="InterPro" id="IPR039391">
    <property type="entry name" value="Phytocyanin-like"/>
</dbReference>
<feature type="chain" id="PRO_5007589403" evidence="13">
    <location>
        <begin position="27"/>
        <end position="157"/>
    </location>
</feature>